<dbReference type="AlphaFoldDB" id="A0A9Q1CN81"/>
<gene>
    <name evidence="1" type="ORF">HOLleu_01281</name>
</gene>
<keyword evidence="2" id="KW-1185">Reference proteome</keyword>
<comment type="caution">
    <text evidence="1">The sequence shown here is derived from an EMBL/GenBank/DDBJ whole genome shotgun (WGS) entry which is preliminary data.</text>
</comment>
<dbReference type="Proteomes" id="UP001152320">
    <property type="component" value="Chromosome 1"/>
</dbReference>
<protein>
    <submittedName>
        <fullName evidence="1">Uncharacterized protein</fullName>
    </submittedName>
</protein>
<organism evidence="1 2">
    <name type="scientific">Holothuria leucospilota</name>
    <name type="common">Black long sea cucumber</name>
    <name type="synonym">Mertensiothuria leucospilota</name>
    <dbReference type="NCBI Taxonomy" id="206669"/>
    <lineage>
        <taxon>Eukaryota</taxon>
        <taxon>Metazoa</taxon>
        <taxon>Echinodermata</taxon>
        <taxon>Eleutherozoa</taxon>
        <taxon>Echinozoa</taxon>
        <taxon>Holothuroidea</taxon>
        <taxon>Aspidochirotacea</taxon>
        <taxon>Aspidochirotida</taxon>
        <taxon>Holothuriidae</taxon>
        <taxon>Holothuria</taxon>
    </lineage>
</organism>
<evidence type="ECO:0000313" key="2">
    <source>
        <dbReference type="Proteomes" id="UP001152320"/>
    </source>
</evidence>
<evidence type="ECO:0000313" key="1">
    <source>
        <dbReference type="EMBL" id="KAJ8048812.1"/>
    </source>
</evidence>
<dbReference type="OrthoDB" id="6137646at2759"/>
<reference evidence="1" key="1">
    <citation type="submission" date="2021-10" db="EMBL/GenBank/DDBJ databases">
        <title>Tropical sea cucumber genome reveals ecological adaptation and Cuvierian tubules defense mechanism.</title>
        <authorList>
            <person name="Chen T."/>
        </authorList>
    </citation>
    <scope>NUCLEOTIDE SEQUENCE</scope>
    <source>
        <strain evidence="1">Nanhai2018</strain>
        <tissue evidence="1">Muscle</tissue>
    </source>
</reference>
<dbReference type="EMBL" id="JAIZAY010000001">
    <property type="protein sequence ID" value="KAJ8048812.1"/>
    <property type="molecule type" value="Genomic_DNA"/>
</dbReference>
<accession>A0A9Q1CN81</accession>
<proteinExistence type="predicted"/>
<dbReference type="PANTHER" id="PTHR21301">
    <property type="entry name" value="REVERSE TRANSCRIPTASE"/>
    <property type="match status" value="1"/>
</dbReference>
<sequence>MDVSVLYTNIPHEEGVLACKKNLSLNGFSQPFISDFTAITEFILTHNHFEFNGQHYLRTCGTAMGTKMAPSYAVIFKAYLEYANEGGVMLDVDYQAE</sequence>
<name>A0A9Q1CN81_HOLLE</name>
<dbReference type="PANTHER" id="PTHR21301:SF10">
    <property type="entry name" value="REVERSE TRANSCRIPTASE DOMAIN-CONTAINING PROTEIN"/>
    <property type="match status" value="1"/>
</dbReference>